<keyword evidence="2" id="KW-1185">Reference proteome</keyword>
<proteinExistence type="predicted"/>
<reference evidence="1 2" key="1">
    <citation type="submission" date="2020-08" db="EMBL/GenBank/DDBJ databases">
        <title>Sequencing the genomes of 1000 actinobacteria strains.</title>
        <authorList>
            <person name="Klenk H.-P."/>
        </authorList>
    </citation>
    <scope>NUCLEOTIDE SEQUENCE [LARGE SCALE GENOMIC DNA]</scope>
    <source>
        <strain evidence="1 2">DSM 44551</strain>
    </source>
</reference>
<name>A0A7W8QRS2_9ACTN</name>
<evidence type="ECO:0000313" key="1">
    <source>
        <dbReference type="EMBL" id="MBB5434730.1"/>
    </source>
</evidence>
<sequence length="108" mass="11637">MSALNSLKGCSLTGTWVDVPAHSVTLALRTPAGTVPATVYTLVLEGVTDASFFDEDSAPWEGSDVSDVRSEHDEDRLRLDFSFGREGAGLTVTCEKILLHRTREPAEG</sequence>
<accession>A0A7W8QRS2</accession>
<dbReference type="EMBL" id="JACHDB010000001">
    <property type="protein sequence ID" value="MBB5434730.1"/>
    <property type="molecule type" value="Genomic_DNA"/>
</dbReference>
<protein>
    <submittedName>
        <fullName evidence="1">Uncharacterized protein</fullName>
    </submittedName>
</protein>
<dbReference type="Proteomes" id="UP000572635">
    <property type="component" value="Unassembled WGS sequence"/>
</dbReference>
<organism evidence="1 2">
    <name type="scientific">Nocardiopsis composta</name>
    <dbReference type="NCBI Taxonomy" id="157465"/>
    <lineage>
        <taxon>Bacteria</taxon>
        <taxon>Bacillati</taxon>
        <taxon>Actinomycetota</taxon>
        <taxon>Actinomycetes</taxon>
        <taxon>Streptosporangiales</taxon>
        <taxon>Nocardiopsidaceae</taxon>
        <taxon>Nocardiopsis</taxon>
    </lineage>
</organism>
<dbReference type="AlphaFoldDB" id="A0A7W8QRS2"/>
<comment type="caution">
    <text evidence="1">The sequence shown here is derived from an EMBL/GenBank/DDBJ whole genome shotgun (WGS) entry which is preliminary data.</text>
</comment>
<gene>
    <name evidence="1" type="ORF">HDA36_004814</name>
</gene>
<evidence type="ECO:0000313" key="2">
    <source>
        <dbReference type="Proteomes" id="UP000572635"/>
    </source>
</evidence>
<dbReference type="RefSeq" id="WP_184395615.1">
    <property type="nucleotide sequence ID" value="NZ_BAAAJD010000207.1"/>
</dbReference>